<evidence type="ECO:0000313" key="3">
    <source>
        <dbReference type="Ensembl" id="ENSSHBP00005016231.1"/>
    </source>
</evidence>
<sequence length="574" mass="62652">MQFLQTLILSRNPLSVIEDTWFFKLPSVTHLDLSATRVTRQTLLMLLLRTSRLETLKLSNNTACCLCQHKHSTETPCRTLSFDCASVCSTSAPRCAPLAETPGHLMGAVAPRKGSSSSILKVQPKEPLLTEQRTVTLAVVLSLARPDASAPSPQQLSRQEGSTAKELTQMLQRVQHKGWSSSVDTRSFYFLAEGLVAQLRTKLHKTMSTLTLQIPSAARPLQRDEGQEVPAGQGGRATSWQYHEPGLGSSQAESTILEAAQRLNLSDVLPASNNQRAPIAPVAQPPPRYRTEAPHLAWSGGSQDHSDTVEQTSTADGFQDEESAEDLDEAPSPAHNSAGSDTLLSHHLHSLVPDRAVQRFVEHMARALRGDCGLPQLQPACARMVSRTGLLLKLLSERQCDPEPSDILKQCVWEEDAGSSPPCAQVQAREMGSEPAETEMAKHTSGHTLLLAISLSCLNTFTLLVLCCFKVCAKKRDQASQASSGCGLKSCFQKLRPKCWSRTKDTDTDKNEGSLQSDPQWLQYLYLPLDAQQQASLDELYDGEASGEEEVFNERGIAWLSIGSHSVTAHGDSS</sequence>
<dbReference type="InterPro" id="IPR029423">
    <property type="entry name" value="LRRC37AB_C"/>
</dbReference>
<feature type="region of interest" description="Disordered" evidence="1">
    <location>
        <begin position="275"/>
        <end position="341"/>
    </location>
</feature>
<reference evidence="3" key="3">
    <citation type="submission" date="2025-09" db="UniProtKB">
        <authorList>
            <consortium name="Ensembl"/>
        </authorList>
    </citation>
    <scope>IDENTIFICATION</scope>
</reference>
<feature type="region of interest" description="Disordered" evidence="1">
    <location>
        <begin position="218"/>
        <end position="249"/>
    </location>
</feature>
<feature type="domain" description="LRRC37A/B like protein 1 C-terminal" evidence="2">
    <location>
        <begin position="341"/>
        <end position="478"/>
    </location>
</feature>
<dbReference type="Pfam" id="PF14914">
    <property type="entry name" value="LRRC37AB_C"/>
    <property type="match status" value="1"/>
</dbReference>
<dbReference type="AlphaFoldDB" id="A0A672ULK4"/>
<dbReference type="PANTHER" id="PTHR23045">
    <property type="entry name" value="LEUCINE-RICH REPEAT-CONTAINING PROTEIN 37A"/>
    <property type="match status" value="1"/>
</dbReference>
<evidence type="ECO:0000313" key="4">
    <source>
        <dbReference type="Proteomes" id="UP000472266"/>
    </source>
</evidence>
<dbReference type="InterPro" id="IPR015753">
    <property type="entry name" value="LRRC37"/>
</dbReference>
<dbReference type="GeneTree" id="ENSGT00530000063282"/>
<evidence type="ECO:0000256" key="1">
    <source>
        <dbReference type="SAM" id="MobiDB-lite"/>
    </source>
</evidence>
<evidence type="ECO:0000259" key="2">
    <source>
        <dbReference type="Pfam" id="PF14914"/>
    </source>
</evidence>
<dbReference type="Ensembl" id="ENSSHBT00005019448.1">
    <property type="protein sequence ID" value="ENSSHBP00005016231.1"/>
    <property type="gene ID" value="ENSSHBG00005014173.1"/>
</dbReference>
<dbReference type="SUPFAM" id="SSF52058">
    <property type="entry name" value="L domain-like"/>
    <property type="match status" value="1"/>
</dbReference>
<gene>
    <name evidence="3" type="primary">LOC115617770</name>
</gene>
<dbReference type="Proteomes" id="UP000472266">
    <property type="component" value="Chromosome 20"/>
</dbReference>
<dbReference type="InParanoid" id="A0A672ULK4"/>
<protein>
    <recommendedName>
        <fullName evidence="2">LRRC37A/B like protein 1 C-terminal domain-containing protein</fullName>
    </recommendedName>
</protein>
<dbReference type="Pfam" id="PF13855">
    <property type="entry name" value="LRR_8"/>
    <property type="match status" value="1"/>
</dbReference>
<organism evidence="3 4">
    <name type="scientific">Strigops habroptila</name>
    <name type="common">Kakapo</name>
    <dbReference type="NCBI Taxonomy" id="2489341"/>
    <lineage>
        <taxon>Eukaryota</taxon>
        <taxon>Metazoa</taxon>
        <taxon>Chordata</taxon>
        <taxon>Craniata</taxon>
        <taxon>Vertebrata</taxon>
        <taxon>Euteleostomi</taxon>
        <taxon>Archelosauria</taxon>
        <taxon>Archosauria</taxon>
        <taxon>Dinosauria</taxon>
        <taxon>Saurischia</taxon>
        <taxon>Theropoda</taxon>
        <taxon>Coelurosauria</taxon>
        <taxon>Aves</taxon>
        <taxon>Neognathae</taxon>
        <taxon>Neoaves</taxon>
        <taxon>Telluraves</taxon>
        <taxon>Australaves</taxon>
        <taxon>Psittaciformes</taxon>
        <taxon>Psittacidae</taxon>
        <taxon>Strigops</taxon>
    </lineage>
</organism>
<accession>A0A672ULK4</accession>
<keyword evidence="4" id="KW-1185">Reference proteome</keyword>
<reference evidence="3 4" key="1">
    <citation type="submission" date="2019-11" db="EMBL/GenBank/DDBJ databases">
        <title>Strigops habroptila (kakapo) genome, bStrHab1, primary haplotype, v2.</title>
        <authorList>
            <person name="Jarvis E.D."/>
            <person name="Howard J."/>
            <person name="Rhie A."/>
            <person name="Phillippy A."/>
            <person name="Korlach J."/>
            <person name="Digby A."/>
            <person name="Iorns D."/>
            <person name="Eason D."/>
            <person name="Robertson B."/>
            <person name="Raemaekers T."/>
            <person name="Howe K."/>
            <person name="Lewin H."/>
            <person name="Damas J."/>
            <person name="Hastie A."/>
            <person name="Tracey A."/>
            <person name="Chow W."/>
            <person name="Fedrigo O."/>
        </authorList>
    </citation>
    <scope>NUCLEOTIDE SEQUENCE [LARGE SCALE GENOMIC DNA]</scope>
</reference>
<proteinExistence type="predicted"/>
<dbReference type="InterPro" id="IPR032675">
    <property type="entry name" value="LRR_dom_sf"/>
</dbReference>
<dbReference type="PANTHER" id="PTHR23045:SF9">
    <property type="entry name" value="LEUCINE RICH REPEAT CONTAINING 37A-RELATED"/>
    <property type="match status" value="1"/>
</dbReference>
<reference evidence="3" key="2">
    <citation type="submission" date="2025-08" db="UniProtKB">
        <authorList>
            <consortium name="Ensembl"/>
        </authorList>
    </citation>
    <scope>IDENTIFICATION</scope>
</reference>
<dbReference type="InterPro" id="IPR001611">
    <property type="entry name" value="Leu-rich_rpt"/>
</dbReference>
<name>A0A672ULK4_STRHB</name>
<dbReference type="Gene3D" id="3.80.10.10">
    <property type="entry name" value="Ribonuclease Inhibitor"/>
    <property type="match status" value="1"/>
</dbReference>
<feature type="compositionally biased region" description="Acidic residues" evidence="1">
    <location>
        <begin position="318"/>
        <end position="329"/>
    </location>
</feature>